<gene>
    <name evidence="1" type="ORF">PoB_004009800</name>
</gene>
<evidence type="ECO:0000313" key="1">
    <source>
        <dbReference type="EMBL" id="GFO13593.1"/>
    </source>
</evidence>
<proteinExistence type="predicted"/>
<name>A0AAV4B399_9GAST</name>
<dbReference type="EMBL" id="BLXT01004491">
    <property type="protein sequence ID" value="GFO13593.1"/>
    <property type="molecule type" value="Genomic_DNA"/>
</dbReference>
<keyword evidence="1" id="KW-0808">Transferase</keyword>
<comment type="caution">
    <text evidence="1">The sequence shown here is derived from an EMBL/GenBank/DDBJ whole genome shotgun (WGS) entry which is preliminary data.</text>
</comment>
<keyword evidence="2" id="KW-1185">Reference proteome</keyword>
<sequence length="79" mass="9072">MYCRKAKLKLFLNSILEEYKCGNTRLMTMLEDSDDTVVRSIQPQLRTGRKWKVAEGVNQIKQGLKMKEVTGLTHTGRKG</sequence>
<accession>A0AAV4B399</accession>
<organism evidence="1 2">
    <name type="scientific">Plakobranchus ocellatus</name>
    <dbReference type="NCBI Taxonomy" id="259542"/>
    <lineage>
        <taxon>Eukaryota</taxon>
        <taxon>Metazoa</taxon>
        <taxon>Spiralia</taxon>
        <taxon>Lophotrochozoa</taxon>
        <taxon>Mollusca</taxon>
        <taxon>Gastropoda</taxon>
        <taxon>Heterobranchia</taxon>
        <taxon>Euthyneura</taxon>
        <taxon>Panpulmonata</taxon>
        <taxon>Sacoglossa</taxon>
        <taxon>Placobranchoidea</taxon>
        <taxon>Plakobranchidae</taxon>
        <taxon>Plakobranchus</taxon>
    </lineage>
</organism>
<keyword evidence="1" id="KW-0695">RNA-directed DNA polymerase</keyword>
<dbReference type="GO" id="GO:0003964">
    <property type="term" value="F:RNA-directed DNA polymerase activity"/>
    <property type="evidence" value="ECO:0007669"/>
    <property type="project" value="UniProtKB-KW"/>
</dbReference>
<dbReference type="Proteomes" id="UP000735302">
    <property type="component" value="Unassembled WGS sequence"/>
</dbReference>
<protein>
    <submittedName>
        <fullName evidence="1">Reverse transcriptase</fullName>
    </submittedName>
</protein>
<keyword evidence="1" id="KW-0548">Nucleotidyltransferase</keyword>
<evidence type="ECO:0000313" key="2">
    <source>
        <dbReference type="Proteomes" id="UP000735302"/>
    </source>
</evidence>
<reference evidence="1 2" key="1">
    <citation type="journal article" date="2021" name="Elife">
        <title>Chloroplast acquisition without the gene transfer in kleptoplastic sea slugs, Plakobranchus ocellatus.</title>
        <authorList>
            <person name="Maeda T."/>
            <person name="Takahashi S."/>
            <person name="Yoshida T."/>
            <person name="Shimamura S."/>
            <person name="Takaki Y."/>
            <person name="Nagai Y."/>
            <person name="Toyoda A."/>
            <person name="Suzuki Y."/>
            <person name="Arimoto A."/>
            <person name="Ishii H."/>
            <person name="Satoh N."/>
            <person name="Nishiyama T."/>
            <person name="Hasebe M."/>
            <person name="Maruyama T."/>
            <person name="Minagawa J."/>
            <person name="Obokata J."/>
            <person name="Shigenobu S."/>
        </authorList>
    </citation>
    <scope>NUCLEOTIDE SEQUENCE [LARGE SCALE GENOMIC DNA]</scope>
</reference>
<dbReference type="AlphaFoldDB" id="A0AAV4B399"/>